<keyword evidence="3" id="KW-1185">Reference proteome</keyword>
<dbReference type="SUPFAM" id="SSF53041">
    <property type="entry name" value="Resolvase-like"/>
    <property type="match status" value="1"/>
</dbReference>
<name>A0A2S9JAJ4_9HYPH</name>
<proteinExistence type="predicted"/>
<dbReference type="GO" id="GO:0003677">
    <property type="term" value="F:DNA binding"/>
    <property type="evidence" value="ECO:0007669"/>
    <property type="project" value="InterPro"/>
</dbReference>
<dbReference type="InterPro" id="IPR006119">
    <property type="entry name" value="Resolv_N"/>
</dbReference>
<dbReference type="Proteomes" id="UP000238563">
    <property type="component" value="Unassembled WGS sequence"/>
</dbReference>
<organism evidence="2 3">
    <name type="scientific">Phyllobacterium myrsinacearum</name>
    <dbReference type="NCBI Taxonomy" id="28101"/>
    <lineage>
        <taxon>Bacteria</taxon>
        <taxon>Pseudomonadati</taxon>
        <taxon>Pseudomonadota</taxon>
        <taxon>Alphaproteobacteria</taxon>
        <taxon>Hyphomicrobiales</taxon>
        <taxon>Phyllobacteriaceae</taxon>
        <taxon>Phyllobacterium</taxon>
    </lineage>
</organism>
<dbReference type="EMBL" id="PVBT01000009">
    <property type="protein sequence ID" value="PRD49820.1"/>
    <property type="molecule type" value="Genomic_DNA"/>
</dbReference>
<protein>
    <recommendedName>
        <fullName evidence="1">Resolvase/invertase-type recombinase catalytic domain-containing protein</fullName>
    </recommendedName>
</protein>
<dbReference type="InterPro" id="IPR036162">
    <property type="entry name" value="Resolvase-like_N_sf"/>
</dbReference>
<dbReference type="OrthoDB" id="9800103at2"/>
<feature type="domain" description="Resolvase/invertase-type recombinase catalytic" evidence="1">
    <location>
        <begin position="1"/>
        <end position="106"/>
    </location>
</feature>
<evidence type="ECO:0000313" key="3">
    <source>
        <dbReference type="Proteomes" id="UP000238563"/>
    </source>
</evidence>
<dbReference type="AlphaFoldDB" id="A0A2S9JAJ4"/>
<reference evidence="2 3" key="1">
    <citation type="submission" date="2018-02" db="EMBL/GenBank/DDBJ databases">
        <title>The draft genome of Phyllobacterium myrsinacearum DSM5892.</title>
        <authorList>
            <person name="Li L."/>
            <person name="Liu L."/>
            <person name="Zhang X."/>
            <person name="Wang T."/>
        </authorList>
    </citation>
    <scope>NUCLEOTIDE SEQUENCE [LARGE SCALE GENOMIC DNA]</scope>
    <source>
        <strain evidence="2 3">DSM 5892</strain>
    </source>
</reference>
<dbReference type="Gene3D" id="3.40.50.1390">
    <property type="entry name" value="Resolvase, N-terminal catalytic domain"/>
    <property type="match status" value="1"/>
</dbReference>
<dbReference type="Pfam" id="PF00239">
    <property type="entry name" value="Resolvase"/>
    <property type="match status" value="1"/>
</dbReference>
<accession>A0A2S9JAJ4</accession>
<evidence type="ECO:0000259" key="1">
    <source>
        <dbReference type="PROSITE" id="PS51736"/>
    </source>
</evidence>
<dbReference type="PROSITE" id="PS51736">
    <property type="entry name" value="RECOMBINASES_3"/>
    <property type="match status" value="1"/>
</dbReference>
<dbReference type="GO" id="GO:0000150">
    <property type="term" value="F:DNA strand exchange activity"/>
    <property type="evidence" value="ECO:0007669"/>
    <property type="project" value="InterPro"/>
</dbReference>
<sequence length="106" mass="11922">MLIGYARGSTDDRNLEQHRITLADAGCKNIYEEKVSGAKRDRIQLARVLDHLRDTDVVAIHIGPELCAFNREAEGEVLTGERAGQPLNRETGAFQVPTFFLWRKAI</sequence>
<gene>
    <name evidence="2" type="ORF">C5750_23585</name>
</gene>
<comment type="caution">
    <text evidence="2">The sequence shown here is derived from an EMBL/GenBank/DDBJ whole genome shotgun (WGS) entry which is preliminary data.</text>
</comment>
<dbReference type="RefSeq" id="WP_105737414.1">
    <property type="nucleotide sequence ID" value="NZ_PVBT01000009.1"/>
</dbReference>
<evidence type="ECO:0000313" key="2">
    <source>
        <dbReference type="EMBL" id="PRD49820.1"/>
    </source>
</evidence>